<feature type="compositionally biased region" description="Low complexity" evidence="1">
    <location>
        <begin position="91"/>
        <end position="107"/>
    </location>
</feature>
<name>A0A6A6ZPN6_9PLEO</name>
<dbReference type="EMBL" id="MU006233">
    <property type="protein sequence ID" value="KAF2823060.1"/>
    <property type="molecule type" value="Genomic_DNA"/>
</dbReference>
<sequence length="167" mass="18115">MPAVPIARTTGGISILEIIGATATSATEDSRPAADWSRYSFLQHRHYQHLHTRDPGASNAQLGGAIVASVTGSILLIVIFCLCHRRKNARSPRSSPDSSPDVSLSREPSPPPRPPKVVVKRVGPNPELERTKPVWAQTMKKAPKAKPDSHHPPPATAYIDNARFAPR</sequence>
<accession>A0A6A6ZPN6</accession>
<feature type="compositionally biased region" description="Low complexity" evidence="1">
    <location>
        <begin position="116"/>
        <end position="126"/>
    </location>
</feature>
<keyword evidence="2" id="KW-1133">Transmembrane helix</keyword>
<feature type="region of interest" description="Disordered" evidence="1">
    <location>
        <begin position="87"/>
        <end position="167"/>
    </location>
</feature>
<evidence type="ECO:0000256" key="1">
    <source>
        <dbReference type="SAM" id="MobiDB-lite"/>
    </source>
</evidence>
<dbReference type="AlphaFoldDB" id="A0A6A6ZPN6"/>
<evidence type="ECO:0000313" key="4">
    <source>
        <dbReference type="Proteomes" id="UP000799424"/>
    </source>
</evidence>
<protein>
    <submittedName>
        <fullName evidence="3">Uncharacterized protein</fullName>
    </submittedName>
</protein>
<gene>
    <name evidence="3" type="ORF">CC86DRAFT_409831</name>
</gene>
<keyword evidence="2" id="KW-0812">Transmembrane</keyword>
<evidence type="ECO:0000313" key="3">
    <source>
        <dbReference type="EMBL" id="KAF2823060.1"/>
    </source>
</evidence>
<dbReference type="Proteomes" id="UP000799424">
    <property type="component" value="Unassembled WGS sequence"/>
</dbReference>
<reference evidence="3" key="1">
    <citation type="journal article" date="2020" name="Stud. Mycol.">
        <title>101 Dothideomycetes genomes: a test case for predicting lifestyles and emergence of pathogens.</title>
        <authorList>
            <person name="Haridas S."/>
            <person name="Albert R."/>
            <person name="Binder M."/>
            <person name="Bloem J."/>
            <person name="Labutti K."/>
            <person name="Salamov A."/>
            <person name="Andreopoulos B."/>
            <person name="Baker S."/>
            <person name="Barry K."/>
            <person name="Bills G."/>
            <person name="Bluhm B."/>
            <person name="Cannon C."/>
            <person name="Castanera R."/>
            <person name="Culley D."/>
            <person name="Daum C."/>
            <person name="Ezra D."/>
            <person name="Gonzalez J."/>
            <person name="Henrissat B."/>
            <person name="Kuo A."/>
            <person name="Liang C."/>
            <person name="Lipzen A."/>
            <person name="Lutzoni F."/>
            <person name="Magnuson J."/>
            <person name="Mondo S."/>
            <person name="Nolan M."/>
            <person name="Ohm R."/>
            <person name="Pangilinan J."/>
            <person name="Park H.-J."/>
            <person name="Ramirez L."/>
            <person name="Alfaro M."/>
            <person name="Sun H."/>
            <person name="Tritt A."/>
            <person name="Yoshinaga Y."/>
            <person name="Zwiers L.-H."/>
            <person name="Turgeon B."/>
            <person name="Goodwin S."/>
            <person name="Spatafora J."/>
            <person name="Crous P."/>
            <person name="Grigoriev I."/>
        </authorList>
    </citation>
    <scope>NUCLEOTIDE SEQUENCE</scope>
    <source>
        <strain evidence="3">CBS 113818</strain>
    </source>
</reference>
<organism evidence="3 4">
    <name type="scientific">Ophiobolus disseminans</name>
    <dbReference type="NCBI Taxonomy" id="1469910"/>
    <lineage>
        <taxon>Eukaryota</taxon>
        <taxon>Fungi</taxon>
        <taxon>Dikarya</taxon>
        <taxon>Ascomycota</taxon>
        <taxon>Pezizomycotina</taxon>
        <taxon>Dothideomycetes</taxon>
        <taxon>Pleosporomycetidae</taxon>
        <taxon>Pleosporales</taxon>
        <taxon>Pleosporineae</taxon>
        <taxon>Phaeosphaeriaceae</taxon>
        <taxon>Ophiobolus</taxon>
    </lineage>
</organism>
<proteinExistence type="predicted"/>
<keyword evidence="4" id="KW-1185">Reference proteome</keyword>
<feature type="transmembrane region" description="Helical" evidence="2">
    <location>
        <begin position="62"/>
        <end position="83"/>
    </location>
</feature>
<evidence type="ECO:0000256" key="2">
    <source>
        <dbReference type="SAM" id="Phobius"/>
    </source>
</evidence>
<keyword evidence="2" id="KW-0472">Membrane</keyword>